<dbReference type="STRING" id="1859473.BG261_01795"/>
<dbReference type="PANTHER" id="PTHR34297">
    <property type="entry name" value="HYPOTHETICAL CYTOSOLIC PROTEIN-RELATED"/>
    <property type="match status" value="1"/>
</dbReference>
<evidence type="ECO:0000313" key="5">
    <source>
        <dbReference type="Proteomes" id="UP000178622"/>
    </source>
</evidence>
<comment type="caution">
    <text evidence="4">The sequence shown here is derived from an EMBL/GenBank/DDBJ whole genome shotgun (WGS) entry which is preliminary data.</text>
</comment>
<dbReference type="AlphaFoldDB" id="A0A1E8GM79"/>
<evidence type="ECO:0000256" key="2">
    <source>
        <dbReference type="ARBA" id="ARBA00039575"/>
    </source>
</evidence>
<feature type="region of interest" description="Disordered" evidence="3">
    <location>
        <begin position="182"/>
        <end position="220"/>
    </location>
</feature>
<dbReference type="Proteomes" id="UP000178622">
    <property type="component" value="Unassembled WGS sequence"/>
</dbReference>
<keyword evidence="5" id="KW-1185">Reference proteome</keyword>
<dbReference type="Gene3D" id="6.10.140.1430">
    <property type="match status" value="1"/>
</dbReference>
<protein>
    <recommendedName>
        <fullName evidence="2">Stress response regulator gls24 homolog</fullName>
    </recommendedName>
</protein>
<dbReference type="PANTHER" id="PTHR34297:SF3">
    <property type="entry name" value="ALKALINE SHOCK PROTEIN 23"/>
    <property type="match status" value="1"/>
</dbReference>
<sequence>MENKNNNQVATKDETKNVETKGQLTFDDKVLKKIIGIALGEVDGLLDLDGGFFSNLAGKIVNTDDVTKGIDVEVGKEQIAVDMKAVVEYGRDIQNIYENMQKVISQQVKKMTGLDLVELNVEVIDIQSADEYEKKSETLQDKVTGAAESTGEFASKQFDKVKDKVGDAKDVVVEKAGDAKDAVVDKANDAKDAVSDKANDAKDKVQDTVDNTKKEPARVQ</sequence>
<dbReference type="OrthoDB" id="9808942at2"/>
<gene>
    <name evidence="4" type="ORF">BG261_01795</name>
</gene>
<organism evidence="4 5">
    <name type="scientific">Floricoccus tropicus</name>
    <dbReference type="NCBI Taxonomy" id="1859473"/>
    <lineage>
        <taxon>Bacteria</taxon>
        <taxon>Bacillati</taxon>
        <taxon>Bacillota</taxon>
        <taxon>Bacilli</taxon>
        <taxon>Lactobacillales</taxon>
        <taxon>Streptococcaceae</taxon>
        <taxon>Floricoccus</taxon>
    </lineage>
</organism>
<dbReference type="InterPro" id="IPR005531">
    <property type="entry name" value="Asp23"/>
</dbReference>
<name>A0A1E8GM79_9LACT</name>
<evidence type="ECO:0000313" key="4">
    <source>
        <dbReference type="EMBL" id="OFI49340.1"/>
    </source>
</evidence>
<dbReference type="EMBL" id="MKIR01000012">
    <property type="protein sequence ID" value="OFI49340.1"/>
    <property type="molecule type" value="Genomic_DNA"/>
</dbReference>
<reference evidence="5" key="1">
    <citation type="submission" date="2016-09" db="EMBL/GenBank/DDBJ databases">
        <title>Draft genome sequence of a novel species of the family Streptococcaceae isolated from flowers.</title>
        <authorList>
            <person name="Chuah L.-O."/>
            <person name="Yap K.-P."/>
            <person name="Thong K.L."/>
            <person name="Liong M.T."/>
            <person name="Ahmad R."/>
            <person name="Rusul G."/>
        </authorList>
    </citation>
    <scope>NUCLEOTIDE SEQUENCE [LARGE SCALE GENOMIC DNA]</scope>
    <source>
        <strain evidence="5">DF1</strain>
    </source>
</reference>
<evidence type="ECO:0000256" key="3">
    <source>
        <dbReference type="SAM" id="MobiDB-lite"/>
    </source>
</evidence>
<comment type="similarity">
    <text evidence="1">Belongs to the asp23 family.</text>
</comment>
<proteinExistence type="inferred from homology"/>
<accession>A0A1E8GM79</accession>
<evidence type="ECO:0000256" key="1">
    <source>
        <dbReference type="ARBA" id="ARBA00005721"/>
    </source>
</evidence>
<dbReference type="Pfam" id="PF03780">
    <property type="entry name" value="Asp23"/>
    <property type="match status" value="1"/>
</dbReference>